<evidence type="ECO:0000259" key="6">
    <source>
        <dbReference type="Pfam" id="PF04932"/>
    </source>
</evidence>
<proteinExistence type="predicted"/>
<evidence type="ECO:0000313" key="8">
    <source>
        <dbReference type="Proteomes" id="UP000538292"/>
    </source>
</evidence>
<dbReference type="PANTHER" id="PTHR37422">
    <property type="entry name" value="TEICHURONIC ACID BIOSYNTHESIS PROTEIN TUAE"/>
    <property type="match status" value="1"/>
</dbReference>
<feature type="transmembrane region" description="Helical" evidence="5">
    <location>
        <begin position="310"/>
        <end position="332"/>
    </location>
</feature>
<evidence type="ECO:0000256" key="1">
    <source>
        <dbReference type="ARBA" id="ARBA00004141"/>
    </source>
</evidence>
<keyword evidence="7" id="KW-0436">Ligase</keyword>
<evidence type="ECO:0000313" key="7">
    <source>
        <dbReference type="EMBL" id="MBA4601070.1"/>
    </source>
</evidence>
<feature type="transmembrane region" description="Helical" evidence="5">
    <location>
        <begin position="74"/>
        <end position="96"/>
    </location>
</feature>
<feature type="transmembrane region" description="Helical" evidence="5">
    <location>
        <begin position="167"/>
        <end position="185"/>
    </location>
</feature>
<comment type="caution">
    <text evidence="7">The sequence shown here is derived from an EMBL/GenBank/DDBJ whole genome shotgun (WGS) entry which is preliminary data.</text>
</comment>
<evidence type="ECO:0000256" key="3">
    <source>
        <dbReference type="ARBA" id="ARBA00022989"/>
    </source>
</evidence>
<reference evidence="7 8" key="1">
    <citation type="submission" date="2020-07" db="EMBL/GenBank/DDBJ databases">
        <title>Thermoactinomyces phylogeny.</title>
        <authorList>
            <person name="Dunlap C."/>
        </authorList>
    </citation>
    <scope>NUCLEOTIDE SEQUENCE [LARGE SCALE GENOMIC DNA]</scope>
    <source>
        <strain evidence="7 8">AMNI-1</strain>
    </source>
</reference>
<feature type="transmembrane region" description="Helical" evidence="5">
    <location>
        <begin position="238"/>
        <end position="255"/>
    </location>
</feature>
<feature type="transmembrane region" description="Helical" evidence="5">
    <location>
        <begin position="375"/>
        <end position="394"/>
    </location>
</feature>
<feature type="transmembrane region" description="Helical" evidence="5">
    <location>
        <begin position="352"/>
        <end position="369"/>
    </location>
</feature>
<keyword evidence="8" id="KW-1185">Reference proteome</keyword>
<keyword evidence="3 5" id="KW-1133">Transmembrane helix</keyword>
<dbReference type="InterPro" id="IPR051533">
    <property type="entry name" value="WaaL-like"/>
</dbReference>
<dbReference type="PANTHER" id="PTHR37422:SF13">
    <property type="entry name" value="LIPOPOLYSACCHARIDE BIOSYNTHESIS PROTEIN PA4999-RELATED"/>
    <property type="match status" value="1"/>
</dbReference>
<feature type="transmembrane region" description="Helical" evidence="5">
    <location>
        <begin position="108"/>
        <end position="127"/>
    </location>
</feature>
<gene>
    <name evidence="7" type="ORF">H2C83_01750</name>
</gene>
<feature type="transmembrane region" description="Helical" evidence="5">
    <location>
        <begin position="192"/>
        <end position="209"/>
    </location>
</feature>
<evidence type="ECO:0000256" key="2">
    <source>
        <dbReference type="ARBA" id="ARBA00022692"/>
    </source>
</evidence>
<protein>
    <submittedName>
        <fullName evidence="7">O-antigen ligase family protein</fullName>
    </submittedName>
</protein>
<comment type="subcellular location">
    <subcellularLocation>
        <location evidence="1">Membrane</location>
        <topology evidence="1">Multi-pass membrane protein</topology>
    </subcellularLocation>
</comment>
<dbReference type="Pfam" id="PF04932">
    <property type="entry name" value="Wzy_C"/>
    <property type="match status" value="1"/>
</dbReference>
<name>A0A7W2AR04_9BACL</name>
<evidence type="ECO:0000256" key="4">
    <source>
        <dbReference type="ARBA" id="ARBA00023136"/>
    </source>
</evidence>
<feature type="transmembrane region" description="Helical" evidence="5">
    <location>
        <begin position="12"/>
        <end position="38"/>
    </location>
</feature>
<feature type="domain" description="O-antigen ligase-related" evidence="6">
    <location>
        <begin position="203"/>
        <end position="327"/>
    </location>
</feature>
<evidence type="ECO:0000256" key="5">
    <source>
        <dbReference type="SAM" id="Phobius"/>
    </source>
</evidence>
<keyword evidence="2 5" id="KW-0812">Transmembrane</keyword>
<dbReference type="Proteomes" id="UP000538292">
    <property type="component" value="Unassembled WGS sequence"/>
</dbReference>
<sequence>MKVINVNKRLAQFIFLSIILTPLLPPVALLCVSFVVLWQWKKHPNKVVDWPEKAFIGFMIVSAVSWLFNPSWYFGVPVAVITIGMFGLYFMLSVWIRHFTKWTWQDVQQIYLAFWLGGLYVAVIVFFQQMDWDVINDSFIGYILQFYNEFRFQSEWSVRSIGTSGNSNLTAALLICFALMSIYAASVLRKKWQKLLAFVVFGIYVTAIWCTGSRGAWAGLLIGLIVQLWMTGHRKRTVTITLAIFLLIYCFPEIIPRKETLQATIDVRLEVWTTALEIFREHWLLGVQPLYFGQLFVKKAGFYVFHAHNILLGIASEYGAIGLILFLSLLVVTVQRARRWRKVANRKEEKRLAGMLLSQTIALIGHGMYDYPIIAPQIGLLFMLSIIIIHTQYYRRCMNKPDWSDPPGDGQFRDFADHKLISAISFFIPYQMLYWIFRLFAFRKME</sequence>
<dbReference type="InterPro" id="IPR007016">
    <property type="entry name" value="O-antigen_ligase-rel_domated"/>
</dbReference>
<accession>A0A7W2AR04</accession>
<dbReference type="GO" id="GO:0016874">
    <property type="term" value="F:ligase activity"/>
    <property type="evidence" value="ECO:0007669"/>
    <property type="project" value="UniProtKB-KW"/>
</dbReference>
<feature type="transmembrane region" description="Helical" evidence="5">
    <location>
        <begin position="420"/>
        <end position="437"/>
    </location>
</feature>
<organism evidence="7 8">
    <name type="scientific">Thermoactinomyces mirandus</name>
    <dbReference type="NCBI Taxonomy" id="2756294"/>
    <lineage>
        <taxon>Bacteria</taxon>
        <taxon>Bacillati</taxon>
        <taxon>Bacillota</taxon>
        <taxon>Bacilli</taxon>
        <taxon>Bacillales</taxon>
        <taxon>Thermoactinomycetaceae</taxon>
        <taxon>Thermoactinomyces</taxon>
    </lineage>
</organism>
<dbReference type="EMBL" id="JACEOL010000004">
    <property type="protein sequence ID" value="MBA4601070.1"/>
    <property type="molecule type" value="Genomic_DNA"/>
</dbReference>
<dbReference type="AlphaFoldDB" id="A0A7W2AR04"/>
<dbReference type="GO" id="GO:0016020">
    <property type="term" value="C:membrane"/>
    <property type="evidence" value="ECO:0007669"/>
    <property type="project" value="UniProtKB-SubCell"/>
</dbReference>
<keyword evidence="4 5" id="KW-0472">Membrane</keyword>